<keyword evidence="4" id="KW-1185">Reference proteome</keyword>
<feature type="region of interest" description="Disordered" evidence="1">
    <location>
        <begin position="1"/>
        <end position="23"/>
    </location>
</feature>
<organism evidence="3 4">
    <name type="scientific">Virgibacillus tibetensis</name>
    <dbReference type="NCBI Taxonomy" id="3042313"/>
    <lineage>
        <taxon>Bacteria</taxon>
        <taxon>Bacillati</taxon>
        <taxon>Bacillota</taxon>
        <taxon>Bacilli</taxon>
        <taxon>Bacillales</taxon>
        <taxon>Bacillaceae</taxon>
        <taxon>Virgibacillus</taxon>
    </lineage>
</organism>
<name>A0ABU6KKD5_9BACI</name>
<keyword evidence="2" id="KW-0812">Transmembrane</keyword>
<comment type="caution">
    <text evidence="3">The sequence shown here is derived from an EMBL/GenBank/DDBJ whole genome shotgun (WGS) entry which is preliminary data.</text>
</comment>
<dbReference type="RefSeq" id="WP_327608880.1">
    <property type="nucleotide sequence ID" value="NZ_JARZFX010000013.1"/>
</dbReference>
<dbReference type="EMBL" id="JARZFX010000013">
    <property type="protein sequence ID" value="MEC5425334.1"/>
    <property type="molecule type" value="Genomic_DNA"/>
</dbReference>
<accession>A0ABU6KKD5</accession>
<dbReference type="Proteomes" id="UP001335737">
    <property type="component" value="Unassembled WGS sequence"/>
</dbReference>
<evidence type="ECO:0000313" key="4">
    <source>
        <dbReference type="Proteomes" id="UP001335737"/>
    </source>
</evidence>
<evidence type="ECO:0000313" key="3">
    <source>
        <dbReference type="EMBL" id="MEC5425334.1"/>
    </source>
</evidence>
<protein>
    <submittedName>
        <fullName evidence="3">Uncharacterized protein</fullName>
    </submittedName>
</protein>
<proteinExistence type="predicted"/>
<sequence length="72" mass="7830">MGKLSRSTTEKNNRLPDHESTTSTPRWVKLSGIIIIIVIMIAIFIMVISGGNHGPGRHMPSSIGIEQGVFNS</sequence>
<evidence type="ECO:0000256" key="2">
    <source>
        <dbReference type="SAM" id="Phobius"/>
    </source>
</evidence>
<keyword evidence="2" id="KW-1133">Transmembrane helix</keyword>
<feature type="transmembrane region" description="Helical" evidence="2">
    <location>
        <begin position="30"/>
        <end position="49"/>
    </location>
</feature>
<reference evidence="3 4" key="1">
    <citation type="journal article" date="2024" name="Int. J. Syst. Evol. Microbiol.">
        <title>Virgibacillus tibetensis sp. nov., isolated from salt lake on the Tibetan Plateau of China.</title>
        <authorList>
            <person name="Phurbu D."/>
            <person name="Liu Z.-X."/>
            <person name="Wang R."/>
            <person name="Zheng Y.-Y."/>
            <person name="Liu H.-C."/>
            <person name="Zhou Y.-G."/>
            <person name="Yu Y.-J."/>
            <person name="Li A.-H."/>
        </authorList>
    </citation>
    <scope>NUCLEOTIDE SEQUENCE [LARGE SCALE GENOMIC DNA]</scope>
    <source>
        <strain evidence="3 4">C22-A2</strain>
    </source>
</reference>
<keyword evidence="2" id="KW-0472">Membrane</keyword>
<evidence type="ECO:0000256" key="1">
    <source>
        <dbReference type="SAM" id="MobiDB-lite"/>
    </source>
</evidence>
<feature type="compositionally biased region" description="Basic and acidic residues" evidence="1">
    <location>
        <begin position="8"/>
        <end position="20"/>
    </location>
</feature>
<gene>
    <name evidence="3" type="ORF">QGM71_17775</name>
</gene>